<dbReference type="Proteomes" id="UP001222325">
    <property type="component" value="Unassembled WGS sequence"/>
</dbReference>
<comment type="caution">
    <text evidence="1">The sequence shown here is derived from an EMBL/GenBank/DDBJ whole genome shotgun (WGS) entry which is preliminary data.</text>
</comment>
<proteinExistence type="predicted"/>
<protein>
    <recommendedName>
        <fullName evidence="3">SnoaL-like domain-containing protein</fullName>
    </recommendedName>
</protein>
<name>A0AAD6UEX6_9AGAR</name>
<dbReference type="PANTHER" id="PTHR41252:SF1">
    <property type="entry name" value="BLR2505 PROTEIN"/>
    <property type="match status" value="1"/>
</dbReference>
<keyword evidence="2" id="KW-1185">Reference proteome</keyword>
<dbReference type="Gene3D" id="3.10.450.50">
    <property type="match status" value="1"/>
</dbReference>
<sequence length="135" mass="14887">MAPLTTADVSALLDLTKDGDWLPLMAAIDPNVKWTIVSDTKDTTRGTGIFNLASWQTEVALPLRANIEGQIKLKVTSIDVIGNKAIVEGQGEATQKNGKPYNNRYAYFLIFSDEKKIVEIREYLDSALVMDVLKG</sequence>
<dbReference type="EMBL" id="JARJCN010000011">
    <property type="protein sequence ID" value="KAJ7096607.1"/>
    <property type="molecule type" value="Genomic_DNA"/>
</dbReference>
<organism evidence="1 2">
    <name type="scientific">Mycena belliarum</name>
    <dbReference type="NCBI Taxonomy" id="1033014"/>
    <lineage>
        <taxon>Eukaryota</taxon>
        <taxon>Fungi</taxon>
        <taxon>Dikarya</taxon>
        <taxon>Basidiomycota</taxon>
        <taxon>Agaricomycotina</taxon>
        <taxon>Agaricomycetes</taxon>
        <taxon>Agaricomycetidae</taxon>
        <taxon>Agaricales</taxon>
        <taxon>Marasmiineae</taxon>
        <taxon>Mycenaceae</taxon>
        <taxon>Mycena</taxon>
    </lineage>
</organism>
<dbReference type="SUPFAM" id="SSF54427">
    <property type="entry name" value="NTF2-like"/>
    <property type="match status" value="1"/>
</dbReference>
<reference evidence="1" key="1">
    <citation type="submission" date="2023-03" db="EMBL/GenBank/DDBJ databases">
        <title>Massive genome expansion in bonnet fungi (Mycena s.s.) driven by repeated elements and novel gene families across ecological guilds.</title>
        <authorList>
            <consortium name="Lawrence Berkeley National Laboratory"/>
            <person name="Harder C.B."/>
            <person name="Miyauchi S."/>
            <person name="Viragh M."/>
            <person name="Kuo A."/>
            <person name="Thoen E."/>
            <person name="Andreopoulos B."/>
            <person name="Lu D."/>
            <person name="Skrede I."/>
            <person name="Drula E."/>
            <person name="Henrissat B."/>
            <person name="Morin E."/>
            <person name="Kohler A."/>
            <person name="Barry K."/>
            <person name="LaButti K."/>
            <person name="Morin E."/>
            <person name="Salamov A."/>
            <person name="Lipzen A."/>
            <person name="Mereny Z."/>
            <person name="Hegedus B."/>
            <person name="Baldrian P."/>
            <person name="Stursova M."/>
            <person name="Weitz H."/>
            <person name="Taylor A."/>
            <person name="Grigoriev I.V."/>
            <person name="Nagy L.G."/>
            <person name="Martin F."/>
            <person name="Kauserud H."/>
        </authorList>
    </citation>
    <scope>NUCLEOTIDE SEQUENCE</scope>
    <source>
        <strain evidence="1">CBHHK173m</strain>
    </source>
</reference>
<dbReference type="PANTHER" id="PTHR41252">
    <property type="entry name" value="BLR2505 PROTEIN"/>
    <property type="match status" value="1"/>
</dbReference>
<dbReference type="AlphaFoldDB" id="A0AAD6UEX6"/>
<dbReference type="InterPro" id="IPR032710">
    <property type="entry name" value="NTF2-like_dom_sf"/>
</dbReference>
<evidence type="ECO:0008006" key="3">
    <source>
        <dbReference type="Google" id="ProtNLM"/>
    </source>
</evidence>
<gene>
    <name evidence="1" type="ORF">B0H15DRAFT_825725</name>
</gene>
<evidence type="ECO:0000313" key="1">
    <source>
        <dbReference type="EMBL" id="KAJ7096607.1"/>
    </source>
</evidence>
<accession>A0AAD6UEX6</accession>
<evidence type="ECO:0000313" key="2">
    <source>
        <dbReference type="Proteomes" id="UP001222325"/>
    </source>
</evidence>